<reference evidence="2 3" key="1">
    <citation type="submission" date="2023-08" db="EMBL/GenBank/DDBJ databases">
        <authorList>
            <person name="Park J.-S."/>
        </authorList>
    </citation>
    <scope>NUCLEOTIDE SEQUENCE [LARGE SCALE GENOMIC DNA]</scope>
    <source>
        <strain evidence="2 3">2205SS18-9</strain>
    </source>
</reference>
<gene>
    <name evidence="2" type="ORF">Q5Y73_14455</name>
</gene>
<protein>
    <submittedName>
        <fullName evidence="2">GNAT family protein</fullName>
        <ecNumber evidence="2">2.-.-.-</ecNumber>
    </submittedName>
</protein>
<dbReference type="PANTHER" id="PTHR43441">
    <property type="entry name" value="RIBOSOMAL-PROTEIN-SERINE ACETYLTRANSFERASE"/>
    <property type="match status" value="1"/>
</dbReference>
<dbReference type="EC" id="2.-.-.-" evidence="2"/>
<keyword evidence="2" id="KW-0808">Transferase</keyword>
<dbReference type="InterPro" id="IPR051908">
    <property type="entry name" value="Ribosomal_N-acetyltransferase"/>
</dbReference>
<accession>A0ABT9J1F1</accession>
<dbReference type="SUPFAM" id="SSF55729">
    <property type="entry name" value="Acyl-CoA N-acyltransferases (Nat)"/>
    <property type="match status" value="1"/>
</dbReference>
<organism evidence="2 3">
    <name type="scientific">Chengkuizengella axinellae</name>
    <dbReference type="NCBI Taxonomy" id="3064388"/>
    <lineage>
        <taxon>Bacteria</taxon>
        <taxon>Bacillati</taxon>
        <taxon>Bacillota</taxon>
        <taxon>Bacilli</taxon>
        <taxon>Bacillales</taxon>
        <taxon>Paenibacillaceae</taxon>
        <taxon>Chengkuizengella</taxon>
    </lineage>
</organism>
<evidence type="ECO:0000313" key="2">
    <source>
        <dbReference type="EMBL" id="MDP5275308.1"/>
    </source>
</evidence>
<feature type="domain" description="N-acetyltransferase" evidence="1">
    <location>
        <begin position="24"/>
        <end position="175"/>
    </location>
</feature>
<keyword evidence="3" id="KW-1185">Reference proteome</keyword>
<dbReference type="PROSITE" id="PS51186">
    <property type="entry name" value="GNAT"/>
    <property type="match status" value="1"/>
</dbReference>
<dbReference type="EMBL" id="JAVAMP010000007">
    <property type="protein sequence ID" value="MDP5275308.1"/>
    <property type="molecule type" value="Genomic_DNA"/>
</dbReference>
<dbReference type="PANTHER" id="PTHR43441:SF12">
    <property type="entry name" value="RIBOSOMAL N-ACETYLTRANSFERASE YDAF-RELATED"/>
    <property type="match status" value="1"/>
</dbReference>
<dbReference type="RefSeq" id="WP_305992618.1">
    <property type="nucleotide sequence ID" value="NZ_JAVAMP010000007.1"/>
</dbReference>
<dbReference type="Gene3D" id="3.40.630.30">
    <property type="match status" value="1"/>
</dbReference>
<sequence>MFKHIIEENLDIRLLELRHAEQLYDLVSRNEEHLAEWLPWVKGNKIENTKGFIEAALQKFVNNDGIDCGIFYHDRIVGVIALHRLDWLNKKTSVGYWLDGSLQGKGIMTKACEAMINYSFHDLQLNRIEIRAGVNNLKSRAIPERLGFEKEGIVRQAEWVNDRYIHHVVYGLLKEDWGQ</sequence>
<evidence type="ECO:0000313" key="3">
    <source>
        <dbReference type="Proteomes" id="UP001231941"/>
    </source>
</evidence>
<comment type="caution">
    <text evidence="2">The sequence shown here is derived from an EMBL/GenBank/DDBJ whole genome shotgun (WGS) entry which is preliminary data.</text>
</comment>
<dbReference type="GO" id="GO:0016740">
    <property type="term" value="F:transferase activity"/>
    <property type="evidence" value="ECO:0007669"/>
    <property type="project" value="UniProtKB-KW"/>
</dbReference>
<dbReference type="Pfam" id="PF13302">
    <property type="entry name" value="Acetyltransf_3"/>
    <property type="match status" value="1"/>
</dbReference>
<proteinExistence type="predicted"/>
<dbReference type="InterPro" id="IPR016181">
    <property type="entry name" value="Acyl_CoA_acyltransferase"/>
</dbReference>
<dbReference type="Proteomes" id="UP001231941">
    <property type="component" value="Unassembled WGS sequence"/>
</dbReference>
<evidence type="ECO:0000259" key="1">
    <source>
        <dbReference type="PROSITE" id="PS51186"/>
    </source>
</evidence>
<dbReference type="InterPro" id="IPR000182">
    <property type="entry name" value="GNAT_dom"/>
</dbReference>
<name>A0ABT9J1F1_9BACL</name>